<name>A0A1K0G338_9BASI</name>
<feature type="region of interest" description="Disordered" evidence="2">
    <location>
        <begin position="634"/>
        <end position="654"/>
    </location>
</feature>
<feature type="region of interest" description="Disordered" evidence="2">
    <location>
        <begin position="1144"/>
        <end position="1194"/>
    </location>
</feature>
<evidence type="ECO:0000313" key="5">
    <source>
        <dbReference type="EMBL" id="SAM81852.1"/>
    </source>
</evidence>
<feature type="domain" description="Glycosyltransferase family 28 N-terminal" evidence="3">
    <location>
        <begin position="863"/>
        <end position="996"/>
    </location>
</feature>
<sequence>MVGLRPLFGTRASVENVHDSFGKTVELAKSSESDRAPPPQDNQKQSPATPPSFETPIPHNNANKAQIDEHQKEQAEQHHGGNSLAGLLNGAALMSPQDDHSQPEDHRHDHSIDSQAAAPAATSTTDSQHARKSSQGSTEWKQSAKEAESSDQHESQRASSRFGQILKKLDAKIRTTLGVNPPPTAQEIRSPYSIGTDDHFASRTSLGAVEFLKDASIETMQHLTDDEDDDDDLDAADSDHEHEHDDDDGKTVADHGAHDGSKPDIVRIQKDVEELNRVKSDAEKRRSDSLDQIRPGDSVRTKAPIQVSLEEKMKAIIDEFGECPSLSRPNEPEKLLVDLTAVLVKTVLIKGNLFLTNRRICFLAYIPNDQTDTEQSDSSKIEGHGGTQSSDVRAPLDPNVQNPILKSGPAIIHRPGKMRLKRRVWIELRKHSFNAYSASNKLYKPLMSARLNNLYAVLPTDWSQPHIIRFVEGVQYSSIEFKTQEAALDWRKELEAAAFHARNTAEKVRISIPLERVVGMDATPFLQVAKVVHLDVLVGSVNEEEFAVAEKERKEREQRHQLVEHSWSHNNFFVNCPKNPNFKCHITQLAFGVTHNRAAFIDLLREALKSPRATHDPLGFEELLSAVPAPLLDLEGGPDVEDPPSGGNDSSDDQHKRTLAEKFCHAFGLPSLPEELQLVKCELVRTLHTHGTMAIGLQYLLFWRRAVGRGLKIKVPLNDIQGVDTYRSMLWHHHGLVVHIRAHSDMFFDFVSKGNRDMVLSTLKRVVQAKNDNKKEADGASLVTTTTTHDGNQDSHAKKIDGDSSTDSQQASKKSATEALLRNAEGEVPLFEPDMLAYLPKVVNLDRNSQRDALRILPMRIYCLTIGSRGDVQPYIALCKALKEHGHTPVIVSHPEYRGWVEGHGIEYRGVGGDPAALMKLSVEHRIFSPAFFRESIGKFRVWLDELLRECWEECQGADLLIESPSTMAGIHIAEGLGIPYFRAFTMPWTKTSAYPQAFSVPSIEMGPSYNSSSYVLFDQIMWVATSGQINRWRKHMVGIGPTDWSKLDADSVPFIYNFSPAVVPMPNDWGDRVKISGYWFLDNPESNWSPPKEMAVFLERAKKDGKKIAYIGFGSITIENAEEVSANIMRAVHQADVRAIVAKGWSGRGGSKPKKKKKQPHPQQQKPQQQHSTSQNDSEDTATEEEPDSEIELPDDVFVVDSVPHDWLFPQIDIAMHHGGAGTTGASLRAGLVTLIKPFFGDQFFWANRVQKLGAGARVNGLGVSDLADALKSAASDRVMVEKAQGVGELIRSEDGVATAIEFLYKNIPLAKRRTQRKIDREASQNSPAGTPSGSVFSNPLSRFSSHGRQPSGSSKADLTSTTLGSTAGNSGKERKDQHRSATLPAKAPSSTLSSAGEEHTIHRSASTIVESPEPENPASPSTTSASSLFSSSLLPSLSSLNSLPSSMASTLKEMVTLQSNTTDTTADGEEAAHHTLGERSATTPAGATEVGEETEEQKMARLKGYKNAKAEDIRRRKLLQERLAREKLEKEEKSELSEVRESEEQSQTT</sequence>
<protein>
    <submittedName>
        <fullName evidence="5">Probable UDP-glucose:sterol glucosyltransferase Ugt53A1</fullName>
    </submittedName>
</protein>
<feature type="compositionally biased region" description="Basic and acidic residues" evidence="2">
    <location>
        <begin position="1510"/>
        <end position="1545"/>
    </location>
</feature>
<feature type="region of interest" description="Disordered" evidence="2">
    <location>
        <begin position="1315"/>
        <end position="1430"/>
    </location>
</feature>
<dbReference type="PANTHER" id="PTHR48050">
    <property type="entry name" value="STEROL 3-BETA-GLUCOSYLTRANSFERASE"/>
    <property type="match status" value="1"/>
</dbReference>
<reference evidence="6" key="3">
    <citation type="submission" date="2018-08" db="EMBL/GenBank/DDBJ databases">
        <authorList>
            <person name="Guldener U."/>
        </authorList>
    </citation>
    <scope>NUCLEOTIDE SEQUENCE</scope>
    <source>
        <strain evidence="6">UB2</strain>
    </source>
</reference>
<dbReference type="PANTHER" id="PTHR48050:SF26">
    <property type="entry name" value="STEROL 3-BETA-GLUCOSYLTRANSFERASE"/>
    <property type="match status" value="1"/>
</dbReference>
<feature type="region of interest" description="Disordered" evidence="2">
    <location>
        <begin position="1461"/>
        <end position="1551"/>
    </location>
</feature>
<feature type="compositionally biased region" description="Acidic residues" evidence="2">
    <location>
        <begin position="1178"/>
        <end position="1194"/>
    </location>
</feature>
<dbReference type="Pfam" id="PF03033">
    <property type="entry name" value="Glyco_transf_28"/>
    <property type="match status" value="1"/>
</dbReference>
<dbReference type="EMBL" id="LT558122">
    <property type="protein sequence ID" value="SAM81852.1"/>
    <property type="molecule type" value="Genomic_DNA"/>
</dbReference>
<dbReference type="Gene3D" id="2.30.29.30">
    <property type="entry name" value="Pleckstrin-homology domain (PH domain)/Phosphotyrosine-binding domain (PTB)"/>
    <property type="match status" value="1"/>
</dbReference>
<dbReference type="CDD" id="cd03784">
    <property type="entry name" value="GT1_Gtf-like"/>
    <property type="match status" value="1"/>
</dbReference>
<reference evidence="7" key="2">
    <citation type="submission" date="2016-04" db="EMBL/GenBank/DDBJ databases">
        <authorList>
            <person name="Guldener U."/>
            <person name="Guldener U."/>
        </authorList>
    </citation>
    <scope>NUCLEOTIDE SEQUENCE [LARGE SCALE GENOMIC DNA]</scope>
    <source>
        <strain evidence="7">UB2112</strain>
    </source>
</reference>
<dbReference type="Proteomes" id="UP000179920">
    <property type="component" value="Chromosome VI"/>
</dbReference>
<feature type="compositionally biased region" description="Basic residues" evidence="2">
    <location>
        <begin position="1152"/>
        <end position="1161"/>
    </location>
</feature>
<dbReference type="GO" id="GO:0016125">
    <property type="term" value="P:sterol metabolic process"/>
    <property type="evidence" value="ECO:0007669"/>
    <property type="project" value="TreeGrafter"/>
</dbReference>
<dbReference type="GO" id="GO:0016906">
    <property type="term" value="F:sterol 3-beta-glucosyltransferase activity"/>
    <property type="evidence" value="ECO:0007669"/>
    <property type="project" value="UniProtKB-ARBA"/>
</dbReference>
<organism evidence="5 7">
    <name type="scientific">Ustilago bromivora</name>
    <dbReference type="NCBI Taxonomy" id="307758"/>
    <lineage>
        <taxon>Eukaryota</taxon>
        <taxon>Fungi</taxon>
        <taxon>Dikarya</taxon>
        <taxon>Basidiomycota</taxon>
        <taxon>Ustilaginomycotina</taxon>
        <taxon>Ustilaginomycetes</taxon>
        <taxon>Ustilaginales</taxon>
        <taxon>Ustilaginaceae</taxon>
        <taxon>Ustilago</taxon>
    </lineage>
</organism>
<dbReference type="Pfam" id="PF06722">
    <property type="entry name" value="EryCIII-like_C"/>
    <property type="match status" value="1"/>
</dbReference>
<feature type="compositionally biased region" description="Basic and acidic residues" evidence="2">
    <location>
        <begin position="791"/>
        <end position="802"/>
    </location>
</feature>
<feature type="compositionally biased region" description="Basic and acidic residues" evidence="2">
    <location>
        <begin position="97"/>
        <end position="112"/>
    </location>
</feature>
<proteinExistence type="predicted"/>
<evidence type="ECO:0000256" key="2">
    <source>
        <dbReference type="SAM" id="MobiDB-lite"/>
    </source>
</evidence>
<feature type="domain" description="Erythromycin biosynthesis protein CIII-like C-terminal" evidence="4">
    <location>
        <begin position="1191"/>
        <end position="1288"/>
    </location>
</feature>
<feature type="region of interest" description="Disordered" evidence="2">
    <location>
        <begin position="278"/>
        <end position="300"/>
    </location>
</feature>
<dbReference type="SUPFAM" id="SSF53756">
    <property type="entry name" value="UDP-Glycosyltransferase/glycogen phosphorylase"/>
    <property type="match status" value="1"/>
</dbReference>
<feature type="compositionally biased region" description="Basic and acidic residues" evidence="2">
    <location>
        <begin position="66"/>
        <end position="79"/>
    </location>
</feature>
<feature type="compositionally biased region" description="Polar residues" evidence="2">
    <location>
        <begin position="1325"/>
        <end position="1371"/>
    </location>
</feature>
<dbReference type="EMBL" id="ULHB01000087">
    <property type="protein sequence ID" value="SYW81030.1"/>
    <property type="molecule type" value="Genomic_DNA"/>
</dbReference>
<keyword evidence="1 5" id="KW-0808">Transferase</keyword>
<dbReference type="Proteomes" id="UP000658997">
    <property type="component" value="Unassembled WGS sequence"/>
</dbReference>
<dbReference type="InterPro" id="IPR002213">
    <property type="entry name" value="UDP_glucos_trans"/>
</dbReference>
<evidence type="ECO:0000259" key="3">
    <source>
        <dbReference type="Pfam" id="PF03033"/>
    </source>
</evidence>
<dbReference type="InterPro" id="IPR011993">
    <property type="entry name" value="PH-like_dom_sf"/>
</dbReference>
<evidence type="ECO:0000313" key="7">
    <source>
        <dbReference type="Proteomes" id="UP000179920"/>
    </source>
</evidence>
<feature type="compositionally biased region" description="Basic and acidic residues" evidence="2">
    <location>
        <begin position="142"/>
        <end position="156"/>
    </location>
</feature>
<dbReference type="Gene3D" id="3.40.50.2000">
    <property type="entry name" value="Glycogen Phosphorylase B"/>
    <property type="match status" value="3"/>
</dbReference>
<feature type="compositionally biased region" description="Basic and acidic residues" evidence="2">
    <location>
        <begin position="278"/>
        <end position="291"/>
    </location>
</feature>
<evidence type="ECO:0000256" key="1">
    <source>
        <dbReference type="ARBA" id="ARBA00022679"/>
    </source>
</evidence>
<dbReference type="InterPro" id="IPR050426">
    <property type="entry name" value="Glycosyltransferase_28"/>
</dbReference>
<feature type="compositionally biased region" description="Acidic residues" evidence="2">
    <location>
        <begin position="225"/>
        <end position="236"/>
    </location>
</feature>
<feature type="compositionally biased region" description="Basic and acidic residues" evidence="2">
    <location>
        <begin position="237"/>
        <end position="264"/>
    </location>
</feature>
<evidence type="ECO:0000313" key="6">
    <source>
        <dbReference type="EMBL" id="SYW81030.1"/>
    </source>
</evidence>
<feature type="region of interest" description="Disordered" evidence="2">
    <location>
        <begin position="371"/>
        <end position="396"/>
    </location>
</feature>
<gene>
    <name evidence="6" type="ORF">UBRO2_04062</name>
    <name evidence="5" type="ORF">UBRO_04061</name>
</gene>
<dbReference type="InterPro" id="IPR004276">
    <property type="entry name" value="GlycoTrans_28_N"/>
</dbReference>
<dbReference type="FunFam" id="3.40.50.2000:FF:000029">
    <property type="entry name" value="Sterol 3-beta-glucosyltransferase"/>
    <property type="match status" value="1"/>
</dbReference>
<feature type="compositionally biased region" description="Low complexity" evidence="2">
    <location>
        <begin position="113"/>
        <end position="127"/>
    </location>
</feature>
<dbReference type="InterPro" id="IPR010610">
    <property type="entry name" value="EryCIII-like_C"/>
</dbReference>
<dbReference type="GO" id="GO:0005975">
    <property type="term" value="P:carbohydrate metabolic process"/>
    <property type="evidence" value="ECO:0007669"/>
    <property type="project" value="InterPro"/>
</dbReference>
<evidence type="ECO:0000259" key="4">
    <source>
        <dbReference type="Pfam" id="PF06722"/>
    </source>
</evidence>
<feature type="region of interest" description="Disordered" evidence="2">
    <location>
        <begin position="174"/>
        <end position="193"/>
    </location>
</feature>
<evidence type="ECO:0000313" key="8">
    <source>
        <dbReference type="Proteomes" id="UP000658997"/>
    </source>
</evidence>
<feature type="region of interest" description="Disordered" evidence="2">
    <location>
        <begin position="223"/>
        <end position="264"/>
    </location>
</feature>
<feature type="compositionally biased region" description="Low complexity" evidence="2">
    <location>
        <begin position="80"/>
        <end position="93"/>
    </location>
</feature>
<feature type="compositionally biased region" description="Low complexity" evidence="2">
    <location>
        <begin position="1418"/>
        <end position="1430"/>
    </location>
</feature>
<feature type="compositionally biased region" description="Low complexity" evidence="2">
    <location>
        <begin position="1162"/>
        <end position="1172"/>
    </location>
</feature>
<feature type="region of interest" description="Disordered" evidence="2">
    <location>
        <begin position="26"/>
        <end position="163"/>
    </location>
</feature>
<keyword evidence="8" id="KW-1185">Reference proteome</keyword>
<feature type="compositionally biased region" description="Polar residues" evidence="2">
    <location>
        <begin position="803"/>
        <end position="814"/>
    </location>
</feature>
<feature type="region of interest" description="Disordered" evidence="2">
    <location>
        <begin position="774"/>
        <end position="817"/>
    </location>
</feature>
<accession>A0A1K0G338</accession>
<dbReference type="OrthoDB" id="10261837at2759"/>
<reference evidence="5" key="1">
    <citation type="submission" date="2016-04" db="EMBL/GenBank/DDBJ databases">
        <authorList>
            <person name="Evans L.H."/>
            <person name="Alamgir A."/>
            <person name="Owens N."/>
            <person name="Weber N.D."/>
            <person name="Virtaneva K."/>
            <person name="Barbian K."/>
            <person name="Babar A."/>
            <person name="Rosenke K."/>
        </authorList>
    </citation>
    <scope>NUCLEOTIDE SEQUENCE</scope>
    <source>
        <strain evidence="5">UB2112</strain>
    </source>
</reference>
<feature type="region of interest" description="Disordered" evidence="2">
    <location>
        <begin position="1"/>
        <end position="20"/>
    </location>
</feature>